<dbReference type="PANTHER" id="PTHR24115">
    <property type="entry name" value="KINESIN-RELATED"/>
    <property type="match status" value="1"/>
</dbReference>
<feature type="binding site" evidence="1">
    <location>
        <begin position="148"/>
        <end position="155"/>
    </location>
    <ligand>
        <name>ATP</name>
        <dbReference type="ChEBI" id="CHEBI:30616"/>
    </ligand>
</feature>
<dbReference type="Pfam" id="PF00225">
    <property type="entry name" value="Kinesin"/>
    <property type="match status" value="1"/>
</dbReference>
<dbReference type="SMART" id="SM00129">
    <property type="entry name" value="KISc"/>
    <property type="match status" value="1"/>
</dbReference>
<keyword evidence="1" id="KW-0505">Motor protein</keyword>
<dbReference type="GO" id="GO:0005819">
    <property type="term" value="C:spindle"/>
    <property type="evidence" value="ECO:0007669"/>
    <property type="project" value="TreeGrafter"/>
</dbReference>
<protein>
    <submittedName>
        <fullName evidence="4">Uu.00g024740.m01.CDS01</fullName>
    </submittedName>
</protein>
<feature type="domain" description="Kinesin motor" evidence="3">
    <location>
        <begin position="81"/>
        <end position="389"/>
    </location>
</feature>
<dbReference type="GO" id="GO:0007018">
    <property type="term" value="P:microtubule-based movement"/>
    <property type="evidence" value="ECO:0007669"/>
    <property type="project" value="InterPro"/>
</dbReference>
<dbReference type="GO" id="GO:0005524">
    <property type="term" value="F:ATP binding"/>
    <property type="evidence" value="ECO:0007669"/>
    <property type="project" value="UniProtKB-UniRule"/>
</dbReference>
<organism evidence="4 5">
    <name type="scientific">Anthostomella pinea</name>
    <dbReference type="NCBI Taxonomy" id="933095"/>
    <lineage>
        <taxon>Eukaryota</taxon>
        <taxon>Fungi</taxon>
        <taxon>Dikarya</taxon>
        <taxon>Ascomycota</taxon>
        <taxon>Pezizomycotina</taxon>
        <taxon>Sordariomycetes</taxon>
        <taxon>Xylariomycetidae</taxon>
        <taxon>Xylariales</taxon>
        <taxon>Xylariaceae</taxon>
        <taxon>Anthostomella</taxon>
    </lineage>
</organism>
<dbReference type="Gene3D" id="3.40.850.10">
    <property type="entry name" value="Kinesin motor domain"/>
    <property type="match status" value="1"/>
</dbReference>
<dbReference type="InterPro" id="IPR027417">
    <property type="entry name" value="P-loop_NTPase"/>
</dbReference>
<dbReference type="SUPFAM" id="SSF52540">
    <property type="entry name" value="P-loop containing nucleoside triphosphate hydrolases"/>
    <property type="match status" value="1"/>
</dbReference>
<dbReference type="GO" id="GO:0003777">
    <property type="term" value="F:microtubule motor activity"/>
    <property type="evidence" value="ECO:0007669"/>
    <property type="project" value="InterPro"/>
</dbReference>
<comment type="caution">
    <text evidence="4">The sequence shown here is derived from an EMBL/GenBank/DDBJ whole genome shotgun (WGS) entry which is preliminary data.</text>
</comment>
<gene>
    <name evidence="4" type="ORF">KHLLAP_LOCUS89</name>
</gene>
<keyword evidence="1" id="KW-0067">ATP-binding</keyword>
<reference evidence="4" key="1">
    <citation type="submission" date="2023-10" db="EMBL/GenBank/DDBJ databases">
        <authorList>
            <person name="Hackl T."/>
        </authorList>
    </citation>
    <scope>NUCLEOTIDE SEQUENCE</scope>
</reference>
<evidence type="ECO:0000256" key="1">
    <source>
        <dbReference type="PROSITE-ProRule" id="PRU00283"/>
    </source>
</evidence>
<dbReference type="PANTHER" id="PTHR24115:SF0">
    <property type="entry name" value="FI21273P1-RELATED"/>
    <property type="match status" value="1"/>
</dbReference>
<dbReference type="GO" id="GO:0005874">
    <property type="term" value="C:microtubule"/>
    <property type="evidence" value="ECO:0007669"/>
    <property type="project" value="TreeGrafter"/>
</dbReference>
<keyword evidence="1" id="KW-0547">Nucleotide-binding</keyword>
<proteinExistence type="inferred from homology"/>
<sequence length="515" mass="56308">MERFYHENAALYQTMVARLKPPPPSRAVKVATETPSPDIIVSARIRPLLNEDVDAGFPCAVFPRAAETGRVDVHDLYNHPKGRPILKVGPILSHCWLLPNRGLCQSVAYQVDRLFNAEATTEEVYEGLVEDLLPTAWHGGFGTLFAYGQTGSGKTTTVSGLEQLIAEKLMDQSSDGQRQLYMTIIDLAGNSAYDLLNSREPISILQDSFGDTQLAGVTEHPVQDRDEVTGLIERAASFRRTAPTFKNDASSRSHGICRIRMKNPTTDTDGLLYLVDLAGSEAARDVAVHGADRMRETREINMSLSVLKDCIRGKAKSAALALSDGSKSKQRKPHIPFRQSALTRVLKHVFDTAGGRACKTVVVACINPSLADVGPSKNTLRYAEMLRVLVPMPKNKDTKAVSIPETLSSSAGDSVDTDTVPRRLGLPGNPSSRDLDPTRTSVSFKERIRPGMVVSWKQSTGRDLALDTPDEPNLAAVLCPAEMARDTTLGVIPKSTLVELICARTRTWRELARAR</sequence>
<dbReference type="Proteomes" id="UP001295740">
    <property type="component" value="Unassembled WGS sequence"/>
</dbReference>
<dbReference type="EMBL" id="CAUWAG010000003">
    <property type="protein sequence ID" value="CAJ2499621.1"/>
    <property type="molecule type" value="Genomic_DNA"/>
</dbReference>
<keyword evidence="5" id="KW-1185">Reference proteome</keyword>
<dbReference type="GO" id="GO:0005871">
    <property type="term" value="C:kinesin complex"/>
    <property type="evidence" value="ECO:0007669"/>
    <property type="project" value="TreeGrafter"/>
</dbReference>
<dbReference type="PRINTS" id="PR00380">
    <property type="entry name" value="KINESINHEAVY"/>
</dbReference>
<dbReference type="InterPro" id="IPR027640">
    <property type="entry name" value="Kinesin-like_fam"/>
</dbReference>
<evidence type="ECO:0000256" key="2">
    <source>
        <dbReference type="SAM" id="MobiDB-lite"/>
    </source>
</evidence>
<evidence type="ECO:0000259" key="3">
    <source>
        <dbReference type="PROSITE" id="PS50067"/>
    </source>
</evidence>
<evidence type="ECO:0000313" key="4">
    <source>
        <dbReference type="EMBL" id="CAJ2499621.1"/>
    </source>
</evidence>
<dbReference type="PROSITE" id="PS50067">
    <property type="entry name" value="KINESIN_MOTOR_2"/>
    <property type="match status" value="1"/>
</dbReference>
<dbReference type="InterPro" id="IPR001752">
    <property type="entry name" value="Kinesin_motor_dom"/>
</dbReference>
<dbReference type="GO" id="GO:0008017">
    <property type="term" value="F:microtubule binding"/>
    <property type="evidence" value="ECO:0007669"/>
    <property type="project" value="InterPro"/>
</dbReference>
<name>A0AAI8YCC6_9PEZI</name>
<dbReference type="GO" id="GO:0016887">
    <property type="term" value="F:ATP hydrolysis activity"/>
    <property type="evidence" value="ECO:0007669"/>
    <property type="project" value="TreeGrafter"/>
</dbReference>
<comment type="similarity">
    <text evidence="1">Belongs to the TRAFAC class myosin-kinesin ATPase superfamily. Kinesin family.</text>
</comment>
<dbReference type="AlphaFoldDB" id="A0AAI8YCC6"/>
<accession>A0AAI8YCC6</accession>
<dbReference type="InterPro" id="IPR036961">
    <property type="entry name" value="Kinesin_motor_dom_sf"/>
</dbReference>
<feature type="region of interest" description="Disordered" evidence="2">
    <location>
        <begin position="402"/>
        <end position="441"/>
    </location>
</feature>
<evidence type="ECO:0000313" key="5">
    <source>
        <dbReference type="Proteomes" id="UP001295740"/>
    </source>
</evidence>